<protein>
    <submittedName>
        <fullName evidence="2">Uncharacterized protein</fullName>
    </submittedName>
</protein>
<dbReference type="Proteomes" id="UP001481413">
    <property type="component" value="Unassembled WGS sequence"/>
</dbReference>
<sequence length="296" mass="32771">MWLTIGFACLGLFAVAMLMHRFTAEWKGVAGQHAGIGYEYRTYNGRSGRQIKVGMKVSRRYDFVMRRHTQLDRLLGRVGIDSDKRICHPAFDDSLVILSDDFTASQALAAAPGLSDRLLNLFNLGSPDTVRLVKLVCRRGRLWALVEDNAAERSEMEAFGDNALPVMAEFADILQRLEGSEHQQRPDRYAVPAVAFLLMATGFLTKGTLEWLSTGAELPDSSLLIQSIIFGSLVALALGSVTIRLMHYNFKNHKVFAELFFVGMLGASATIYADKATEYRIANGIVDAQLNSQQSS</sequence>
<keyword evidence="1" id="KW-0812">Transmembrane</keyword>
<evidence type="ECO:0000256" key="1">
    <source>
        <dbReference type="SAM" id="Phobius"/>
    </source>
</evidence>
<organism evidence="2 3">
    <name type="scientific">Thalassolituus maritimus</name>
    <dbReference type="NCBI Taxonomy" id="484498"/>
    <lineage>
        <taxon>Bacteria</taxon>
        <taxon>Pseudomonadati</taxon>
        <taxon>Pseudomonadota</taxon>
        <taxon>Gammaproteobacteria</taxon>
        <taxon>Oceanospirillales</taxon>
        <taxon>Oceanospirillaceae</taxon>
        <taxon>Thalassolituus</taxon>
    </lineage>
</organism>
<feature type="transmembrane region" description="Helical" evidence="1">
    <location>
        <begin position="223"/>
        <end position="243"/>
    </location>
</feature>
<evidence type="ECO:0000313" key="3">
    <source>
        <dbReference type="Proteomes" id="UP001481413"/>
    </source>
</evidence>
<gene>
    <name evidence="2" type="ORF">NBRC116585_13140</name>
</gene>
<reference evidence="2 3" key="1">
    <citation type="submission" date="2024-04" db="EMBL/GenBank/DDBJ databases">
        <title>Draft genome sequence of Thalassolituus maritimus NBRC 116585.</title>
        <authorList>
            <person name="Miyakawa T."/>
            <person name="Kusuya Y."/>
            <person name="Miura T."/>
        </authorList>
    </citation>
    <scope>NUCLEOTIDE SEQUENCE [LARGE SCALE GENOMIC DNA]</scope>
    <source>
        <strain evidence="2 3">5NW40-0001</strain>
    </source>
</reference>
<keyword evidence="3" id="KW-1185">Reference proteome</keyword>
<name>A0ABP9ZYI6_9GAMM</name>
<dbReference type="RefSeq" id="WP_353294135.1">
    <property type="nucleotide sequence ID" value="NZ_BAABWH010000003.1"/>
</dbReference>
<keyword evidence="1" id="KW-0472">Membrane</keyword>
<evidence type="ECO:0000313" key="2">
    <source>
        <dbReference type="EMBL" id="GAA6145196.1"/>
    </source>
</evidence>
<dbReference type="EMBL" id="BAABWH010000003">
    <property type="protein sequence ID" value="GAA6145196.1"/>
    <property type="molecule type" value="Genomic_DNA"/>
</dbReference>
<keyword evidence="1" id="KW-1133">Transmembrane helix</keyword>
<accession>A0ABP9ZYI6</accession>
<feature type="transmembrane region" description="Helical" evidence="1">
    <location>
        <begin position="255"/>
        <end position="273"/>
    </location>
</feature>
<proteinExistence type="predicted"/>
<comment type="caution">
    <text evidence="2">The sequence shown here is derived from an EMBL/GenBank/DDBJ whole genome shotgun (WGS) entry which is preliminary data.</text>
</comment>